<dbReference type="RefSeq" id="WP_091722367.1">
    <property type="nucleotide sequence ID" value="NZ_FNHS01000027.1"/>
</dbReference>
<evidence type="ECO:0000256" key="1">
    <source>
        <dbReference type="PROSITE-ProRule" id="PRU00325"/>
    </source>
</evidence>
<keyword evidence="1" id="KW-0862">Zinc</keyword>
<evidence type="ECO:0000313" key="4">
    <source>
        <dbReference type="EMBL" id="SDO55022.1"/>
    </source>
</evidence>
<dbReference type="STRING" id="582672.SAMN05216360_1275"/>
<feature type="coiled-coil region" evidence="2">
    <location>
        <begin position="77"/>
        <end position="104"/>
    </location>
</feature>
<gene>
    <name evidence="4" type="ORF">SAMN05216360_1275</name>
</gene>
<dbReference type="GO" id="GO:0008270">
    <property type="term" value="F:zinc ion binding"/>
    <property type="evidence" value="ECO:0007669"/>
    <property type="project" value="UniProtKB-KW"/>
</dbReference>
<keyword evidence="5" id="KW-1185">Reference proteome</keyword>
<dbReference type="InterPro" id="IPR007527">
    <property type="entry name" value="Znf_SWIM"/>
</dbReference>
<keyword evidence="1" id="KW-0479">Metal-binding</keyword>
<proteinExistence type="predicted"/>
<dbReference type="EMBL" id="FNHS01000027">
    <property type="protein sequence ID" value="SDO55022.1"/>
    <property type="molecule type" value="Genomic_DNA"/>
</dbReference>
<dbReference type="AlphaFoldDB" id="A0A1H0KH41"/>
<feature type="domain" description="SWIM-type" evidence="3">
    <location>
        <begin position="17"/>
        <end position="54"/>
    </location>
</feature>
<reference evidence="5" key="1">
    <citation type="submission" date="2016-10" db="EMBL/GenBank/DDBJ databases">
        <authorList>
            <person name="Varghese N."/>
            <person name="Submissions S."/>
        </authorList>
    </citation>
    <scope>NUCLEOTIDE SEQUENCE [LARGE SCALE GENOMIC DNA]</scope>
    <source>
        <strain evidence="5">BL47</strain>
    </source>
</reference>
<protein>
    <recommendedName>
        <fullName evidence="3">SWIM-type domain-containing protein</fullName>
    </recommendedName>
</protein>
<dbReference type="OrthoDB" id="7997091at2"/>
<dbReference type="Proteomes" id="UP000198704">
    <property type="component" value="Unassembled WGS sequence"/>
</dbReference>
<keyword evidence="1" id="KW-0863">Zinc-finger</keyword>
<evidence type="ECO:0000259" key="3">
    <source>
        <dbReference type="PROSITE" id="PS50966"/>
    </source>
</evidence>
<sequence>MSNLLFSVRSSSSDEVYTLEAYRTGKGMRFSCTCPAGQVGSSCKHRMALLVGDVSSAIDVDEAAVADLRTMAEGSPILTAIEEIAAAEHEVERAKKALNGAKKRLGKAMMG</sequence>
<evidence type="ECO:0000313" key="5">
    <source>
        <dbReference type="Proteomes" id="UP000198704"/>
    </source>
</evidence>
<name>A0A1H0KH41_9HYPH</name>
<evidence type="ECO:0000256" key="2">
    <source>
        <dbReference type="SAM" id="Coils"/>
    </source>
</evidence>
<keyword evidence="2" id="KW-0175">Coiled coil</keyword>
<accession>A0A1H0KH41</accession>
<organism evidence="4 5">
    <name type="scientific">Methylobacterium phyllostachyos</name>
    <dbReference type="NCBI Taxonomy" id="582672"/>
    <lineage>
        <taxon>Bacteria</taxon>
        <taxon>Pseudomonadati</taxon>
        <taxon>Pseudomonadota</taxon>
        <taxon>Alphaproteobacteria</taxon>
        <taxon>Hyphomicrobiales</taxon>
        <taxon>Methylobacteriaceae</taxon>
        <taxon>Methylobacterium</taxon>
    </lineage>
</organism>
<dbReference type="PROSITE" id="PS50966">
    <property type="entry name" value="ZF_SWIM"/>
    <property type="match status" value="1"/>
</dbReference>